<accession>A0AAV7Y8K9</accession>
<feature type="compositionally biased region" description="Basic and acidic residues" evidence="2">
    <location>
        <begin position="166"/>
        <end position="177"/>
    </location>
</feature>
<name>A0AAV7Y8K9_9EUKA</name>
<dbReference type="PROSITE" id="PS50118">
    <property type="entry name" value="HMG_BOX_2"/>
    <property type="match status" value="1"/>
</dbReference>
<keyword evidence="1" id="KW-0539">Nucleus</keyword>
<organism evidence="4 5">
    <name type="scientific">Anaeramoeba flamelloides</name>
    <dbReference type="NCBI Taxonomy" id="1746091"/>
    <lineage>
        <taxon>Eukaryota</taxon>
        <taxon>Metamonada</taxon>
        <taxon>Anaeramoebidae</taxon>
        <taxon>Anaeramoeba</taxon>
    </lineage>
</organism>
<reference evidence="4" key="1">
    <citation type="submission" date="2022-08" db="EMBL/GenBank/DDBJ databases">
        <title>Novel sulphate-reducing endosymbionts in the free-living metamonad Anaeramoeba.</title>
        <authorList>
            <person name="Jerlstrom-Hultqvist J."/>
            <person name="Cepicka I."/>
            <person name="Gallot-Lavallee L."/>
            <person name="Salas-Leiva D."/>
            <person name="Curtis B.A."/>
            <person name="Zahonova K."/>
            <person name="Pipaliya S."/>
            <person name="Dacks J."/>
            <person name="Roger A.J."/>
        </authorList>
    </citation>
    <scope>NUCLEOTIDE SEQUENCE</scope>
    <source>
        <strain evidence="4">Busselton2</strain>
    </source>
</reference>
<feature type="region of interest" description="Disordered" evidence="2">
    <location>
        <begin position="132"/>
        <end position="177"/>
    </location>
</feature>
<dbReference type="Pfam" id="PF00505">
    <property type="entry name" value="HMG_box"/>
    <property type="match status" value="1"/>
</dbReference>
<dbReference type="EMBL" id="JANTQA010000070">
    <property type="protein sequence ID" value="KAJ3425210.1"/>
    <property type="molecule type" value="Genomic_DNA"/>
</dbReference>
<dbReference type="Proteomes" id="UP001146793">
    <property type="component" value="Unassembled WGS sequence"/>
</dbReference>
<proteinExistence type="predicted"/>
<dbReference type="InterPro" id="IPR036910">
    <property type="entry name" value="HMG_box_dom_sf"/>
</dbReference>
<comment type="caution">
    <text evidence="4">The sequence shown here is derived from an EMBL/GenBank/DDBJ whole genome shotgun (WGS) entry which is preliminary data.</text>
</comment>
<evidence type="ECO:0000259" key="3">
    <source>
        <dbReference type="PROSITE" id="PS50118"/>
    </source>
</evidence>
<protein>
    <submittedName>
        <fullName evidence="4">High mobility group b protein 4-related</fullName>
    </submittedName>
</protein>
<dbReference type="AlphaFoldDB" id="A0AAV7Y8K9"/>
<keyword evidence="1" id="KW-0238">DNA-binding</keyword>
<evidence type="ECO:0000256" key="2">
    <source>
        <dbReference type="SAM" id="MobiDB-lite"/>
    </source>
</evidence>
<dbReference type="SUPFAM" id="SSF47095">
    <property type="entry name" value="HMG-box"/>
    <property type="match status" value="1"/>
</dbReference>
<dbReference type="GO" id="GO:0003677">
    <property type="term" value="F:DNA binding"/>
    <property type="evidence" value="ECO:0007669"/>
    <property type="project" value="UniProtKB-UniRule"/>
</dbReference>
<dbReference type="InterPro" id="IPR009071">
    <property type="entry name" value="HMG_box_dom"/>
</dbReference>
<sequence>MTQNSQKRKIEKEIAIEQECFHLILNGKKKLRYSVLFNDLQSQIKKKVKNKQQKKLQKRKIVTMNSSRPGGAFFLFLRDFRRQNKKKNKTKKIQQKEISKRASIEWGKLKKSKRNKYNKIIKEQIQEWLNSTKNLENESQRKRKSVPSESVDEEGNHTKKFRPPTRKNDQFPRLFEY</sequence>
<dbReference type="GO" id="GO:0005634">
    <property type="term" value="C:nucleus"/>
    <property type="evidence" value="ECO:0007669"/>
    <property type="project" value="UniProtKB-UniRule"/>
</dbReference>
<evidence type="ECO:0000313" key="5">
    <source>
        <dbReference type="Proteomes" id="UP001146793"/>
    </source>
</evidence>
<feature type="DNA-binding region" description="HMG box" evidence="1">
    <location>
        <begin position="66"/>
        <end position="136"/>
    </location>
</feature>
<evidence type="ECO:0000313" key="4">
    <source>
        <dbReference type="EMBL" id="KAJ3425210.1"/>
    </source>
</evidence>
<dbReference type="Gene3D" id="1.10.30.10">
    <property type="entry name" value="High mobility group box domain"/>
    <property type="match status" value="1"/>
</dbReference>
<evidence type="ECO:0000256" key="1">
    <source>
        <dbReference type="PROSITE-ProRule" id="PRU00267"/>
    </source>
</evidence>
<feature type="domain" description="HMG box" evidence="3">
    <location>
        <begin position="66"/>
        <end position="136"/>
    </location>
</feature>
<gene>
    <name evidence="4" type="ORF">M0812_27645</name>
</gene>